<evidence type="ECO:0000313" key="2">
    <source>
        <dbReference type="Proteomes" id="UP001177021"/>
    </source>
</evidence>
<proteinExistence type="predicted"/>
<name>A0ACB0JBP5_TRIPR</name>
<accession>A0ACB0JBP5</accession>
<dbReference type="Proteomes" id="UP001177021">
    <property type="component" value="Unassembled WGS sequence"/>
</dbReference>
<comment type="caution">
    <text evidence="1">The sequence shown here is derived from an EMBL/GenBank/DDBJ whole genome shotgun (WGS) entry which is preliminary data.</text>
</comment>
<evidence type="ECO:0000313" key="1">
    <source>
        <dbReference type="EMBL" id="CAJ2641067.1"/>
    </source>
</evidence>
<organism evidence="1 2">
    <name type="scientific">Trifolium pratense</name>
    <name type="common">Red clover</name>
    <dbReference type="NCBI Taxonomy" id="57577"/>
    <lineage>
        <taxon>Eukaryota</taxon>
        <taxon>Viridiplantae</taxon>
        <taxon>Streptophyta</taxon>
        <taxon>Embryophyta</taxon>
        <taxon>Tracheophyta</taxon>
        <taxon>Spermatophyta</taxon>
        <taxon>Magnoliopsida</taxon>
        <taxon>eudicotyledons</taxon>
        <taxon>Gunneridae</taxon>
        <taxon>Pentapetalae</taxon>
        <taxon>rosids</taxon>
        <taxon>fabids</taxon>
        <taxon>Fabales</taxon>
        <taxon>Fabaceae</taxon>
        <taxon>Papilionoideae</taxon>
        <taxon>50 kb inversion clade</taxon>
        <taxon>NPAAA clade</taxon>
        <taxon>Hologalegina</taxon>
        <taxon>IRL clade</taxon>
        <taxon>Trifolieae</taxon>
        <taxon>Trifolium</taxon>
    </lineage>
</organism>
<reference evidence="1" key="1">
    <citation type="submission" date="2023-10" db="EMBL/GenBank/DDBJ databases">
        <authorList>
            <person name="Rodriguez Cubillos JULIANA M."/>
            <person name="De Vega J."/>
        </authorList>
    </citation>
    <scope>NUCLEOTIDE SEQUENCE</scope>
</reference>
<keyword evidence="2" id="KW-1185">Reference proteome</keyword>
<dbReference type="EMBL" id="CASHSV030000024">
    <property type="protein sequence ID" value="CAJ2641067.1"/>
    <property type="molecule type" value="Genomic_DNA"/>
</dbReference>
<sequence>MDLRESITNQTNVSLSIANHLFSKQSHQDKNVVFSPLSLQVVLSIIAAGSDGPTRQQLLDFLRFKSTDHLNSFVSHLLSVILKNVTPSHQPCLPFLEAAPPTTPVCLSFANGVWVEQSLTLQSSFKQIVATEYKATLAFVDFQNKADEVTNEVNLWVEKETNGLIKEILPQGSVHNLTRLIFANALYFKGVWDYPFFDQETKNYDFHLLNGSSVKVPFMTSKKNQFIRAFNDFKVLRVPYQQGDDQRKFSMYFFLPNAKDGLSALVENVASESELLDHKLPLDKVEVGDFRIPRFNISFELETSDMLKELGVVLPFYGGGLTKLVYDSKVSEELHVSEIFHKSFIKVNENGTEAAAATVVTIELQCARNVPTRLDFVADHPFLFMIREDITGTILFVGLVLNPLAE</sequence>
<gene>
    <name evidence="1" type="ORF">MILVUS5_LOCUS10802</name>
</gene>
<protein>
    <submittedName>
        <fullName evidence="1">Uncharacterized protein</fullName>
    </submittedName>
</protein>